<dbReference type="InterPro" id="IPR036259">
    <property type="entry name" value="MFS_trans_sf"/>
</dbReference>
<dbReference type="Proteomes" id="UP001243844">
    <property type="component" value="Unassembled WGS sequence"/>
</dbReference>
<keyword evidence="1" id="KW-1133">Transmembrane helix</keyword>
<evidence type="ECO:0000256" key="1">
    <source>
        <dbReference type="SAM" id="Phobius"/>
    </source>
</evidence>
<keyword evidence="1" id="KW-0472">Membrane</keyword>
<keyword evidence="1" id="KW-0812">Transmembrane</keyword>
<evidence type="ECO:0008006" key="4">
    <source>
        <dbReference type="Google" id="ProtNLM"/>
    </source>
</evidence>
<dbReference type="RefSeq" id="WP_308981759.1">
    <property type="nucleotide sequence ID" value="NZ_JAVIDL010000025.1"/>
</dbReference>
<sequence>MSVLAAGMGHGLCLMGAFSLIHHMTQAENRAAVIATYLFIAYWGSIVPIVMVGFLADWGGFNVGVLSFCGLMGLLCTLLLYKFRQYF</sequence>
<dbReference type="AlphaFoldDB" id="A0AAW8JC92"/>
<gene>
    <name evidence="2" type="ORF">RFH47_12225</name>
</gene>
<proteinExistence type="predicted"/>
<evidence type="ECO:0000313" key="3">
    <source>
        <dbReference type="Proteomes" id="UP001243844"/>
    </source>
</evidence>
<feature type="transmembrane region" description="Helical" evidence="1">
    <location>
        <begin position="61"/>
        <end position="81"/>
    </location>
</feature>
<dbReference type="EMBL" id="JAVIDL010000025">
    <property type="protein sequence ID" value="MDQ8936483.1"/>
    <property type="molecule type" value="Genomic_DNA"/>
</dbReference>
<evidence type="ECO:0000313" key="2">
    <source>
        <dbReference type="EMBL" id="MDQ8936483.1"/>
    </source>
</evidence>
<protein>
    <recommendedName>
        <fullName evidence="4">MFS transporter</fullName>
    </recommendedName>
</protein>
<comment type="caution">
    <text evidence="2">The sequence shown here is derived from an EMBL/GenBank/DDBJ whole genome shotgun (WGS) entry which is preliminary data.</text>
</comment>
<dbReference type="SUPFAM" id="SSF103473">
    <property type="entry name" value="MFS general substrate transporter"/>
    <property type="match status" value="1"/>
</dbReference>
<feature type="transmembrane region" description="Helical" evidence="1">
    <location>
        <begin position="6"/>
        <end position="24"/>
    </location>
</feature>
<name>A0AAW8JC92_9GAMM</name>
<feature type="transmembrane region" description="Helical" evidence="1">
    <location>
        <begin position="31"/>
        <end position="55"/>
    </location>
</feature>
<reference evidence="2" key="1">
    <citation type="submission" date="2023-08" db="EMBL/GenBank/DDBJ databases">
        <title>Emergence of clinically-relevant ST2 carbapenem-resistant Acinetobacter baumannii strains in hospital sewages in Zhejiang, East of China.</title>
        <authorList>
            <person name="Kaichao C."/>
            <person name="Zhang R."/>
        </authorList>
    </citation>
    <scope>NUCLEOTIDE SEQUENCE</scope>
    <source>
        <strain evidence="2">M-RB-37</strain>
    </source>
</reference>
<organism evidence="2 3">
    <name type="scientific">Acinetobacter rudis</name>
    <dbReference type="NCBI Taxonomy" id="632955"/>
    <lineage>
        <taxon>Bacteria</taxon>
        <taxon>Pseudomonadati</taxon>
        <taxon>Pseudomonadota</taxon>
        <taxon>Gammaproteobacteria</taxon>
        <taxon>Moraxellales</taxon>
        <taxon>Moraxellaceae</taxon>
        <taxon>Acinetobacter</taxon>
    </lineage>
</organism>
<accession>A0AAW8JC92</accession>